<evidence type="ECO:0000313" key="4">
    <source>
        <dbReference type="EMBL" id="KNC26519.1"/>
    </source>
</evidence>
<dbReference type="PROSITE" id="PS51406">
    <property type="entry name" value="FIBRINOGEN_C_2"/>
    <property type="match status" value="1"/>
</dbReference>
<dbReference type="OMA" id="PFMVACD"/>
<dbReference type="Proteomes" id="UP000037069">
    <property type="component" value="Unassembled WGS sequence"/>
</dbReference>
<dbReference type="SMART" id="SM00186">
    <property type="entry name" value="FBG"/>
    <property type="match status" value="1"/>
</dbReference>
<evidence type="ECO:0000256" key="1">
    <source>
        <dbReference type="ARBA" id="ARBA00023157"/>
    </source>
</evidence>
<dbReference type="GO" id="GO:0005615">
    <property type="term" value="C:extracellular space"/>
    <property type="evidence" value="ECO:0007669"/>
    <property type="project" value="TreeGrafter"/>
</dbReference>
<comment type="function">
    <text evidence="2">Lectin involved in innate immunity. Agglutinates all types of human erythrocytes, Gram-positive and Gram-negative bacteria. Has a stronger agglutinating activity towards Gram-negative bacteria than towards Gram-positive bacteria. Specifically recognizes acetyl group-containing substances on agglutinated cells. The hemagglutinating activity was inhibited by EDTA, acetyl group-containing mono- and disaccharides, N-acetyl derivatives of amino acids, other acetyl group-containing substances, propionamide and benzamide. Enhances the antimicrobial activity of big defensin against Gram-positive bacteria but not against Gram-negative bacteria.</text>
</comment>
<dbReference type="FunFam" id="3.90.215.10:FF:000001">
    <property type="entry name" value="Tenascin isoform 1"/>
    <property type="match status" value="1"/>
</dbReference>
<dbReference type="InterPro" id="IPR050373">
    <property type="entry name" value="Fibrinogen_C-term_domain"/>
</dbReference>
<dbReference type="EMBL" id="JRES01000983">
    <property type="protein sequence ID" value="KNC26519.1"/>
    <property type="molecule type" value="Genomic_DNA"/>
</dbReference>
<feature type="domain" description="Fibrinogen C-terminal" evidence="3">
    <location>
        <begin position="8"/>
        <end position="226"/>
    </location>
</feature>
<keyword evidence="1" id="KW-1015">Disulfide bond</keyword>
<name>A0A0L0C509_LUCCU</name>
<evidence type="ECO:0000256" key="2">
    <source>
        <dbReference type="ARBA" id="ARBA00053344"/>
    </source>
</evidence>
<dbReference type="GO" id="GO:0030246">
    <property type="term" value="F:carbohydrate binding"/>
    <property type="evidence" value="ECO:0007669"/>
    <property type="project" value="UniProtKB-ARBA"/>
</dbReference>
<comment type="caution">
    <text evidence="4">The sequence shown here is derived from an EMBL/GenBank/DDBJ whole genome shotgun (WGS) entry which is preliminary data.</text>
</comment>
<feature type="non-terminal residue" evidence="4">
    <location>
        <position position="229"/>
    </location>
</feature>
<dbReference type="Gene3D" id="3.90.215.10">
    <property type="entry name" value="Gamma Fibrinogen, chain A, domain 1"/>
    <property type="match status" value="1"/>
</dbReference>
<reference evidence="4 5" key="1">
    <citation type="journal article" date="2015" name="Nat. Commun.">
        <title>Lucilia cuprina genome unlocks parasitic fly biology to underpin future interventions.</title>
        <authorList>
            <person name="Anstead C.A."/>
            <person name="Korhonen P.K."/>
            <person name="Young N.D."/>
            <person name="Hall R.S."/>
            <person name="Jex A.R."/>
            <person name="Murali S.C."/>
            <person name="Hughes D.S."/>
            <person name="Lee S.F."/>
            <person name="Perry T."/>
            <person name="Stroehlein A.J."/>
            <person name="Ansell B.R."/>
            <person name="Breugelmans B."/>
            <person name="Hofmann A."/>
            <person name="Qu J."/>
            <person name="Dugan S."/>
            <person name="Lee S.L."/>
            <person name="Chao H."/>
            <person name="Dinh H."/>
            <person name="Han Y."/>
            <person name="Doddapaneni H.V."/>
            <person name="Worley K.C."/>
            <person name="Muzny D.M."/>
            <person name="Ioannidis P."/>
            <person name="Waterhouse R.M."/>
            <person name="Zdobnov E.M."/>
            <person name="James P.J."/>
            <person name="Bagnall N.H."/>
            <person name="Kotze A.C."/>
            <person name="Gibbs R.A."/>
            <person name="Richards S."/>
            <person name="Batterham P."/>
            <person name="Gasser R.B."/>
        </authorList>
    </citation>
    <scope>NUCLEOTIDE SEQUENCE [LARGE SCALE GENOMIC DNA]</scope>
    <source>
        <strain evidence="4 5">LS</strain>
        <tissue evidence="4">Full body</tissue>
    </source>
</reference>
<dbReference type="PANTHER" id="PTHR19143:SF327">
    <property type="entry name" value="FI21813P1-RELATED"/>
    <property type="match status" value="1"/>
</dbReference>
<dbReference type="PANTHER" id="PTHR19143">
    <property type="entry name" value="FIBRINOGEN/TENASCIN/ANGIOPOEITIN"/>
    <property type="match status" value="1"/>
</dbReference>
<keyword evidence="5" id="KW-1185">Reference proteome</keyword>
<dbReference type="InterPro" id="IPR020837">
    <property type="entry name" value="Fibrinogen_CS"/>
</dbReference>
<evidence type="ECO:0000313" key="5">
    <source>
        <dbReference type="Proteomes" id="UP000037069"/>
    </source>
</evidence>
<dbReference type="InterPro" id="IPR036056">
    <property type="entry name" value="Fibrinogen-like_C"/>
</dbReference>
<dbReference type="AlphaFoldDB" id="A0A0L0C509"/>
<evidence type="ECO:0000259" key="3">
    <source>
        <dbReference type="PROSITE" id="PS51406"/>
    </source>
</evidence>
<dbReference type="InterPro" id="IPR002181">
    <property type="entry name" value="Fibrinogen_a/b/g_C_dom"/>
</dbReference>
<dbReference type="SUPFAM" id="SSF56496">
    <property type="entry name" value="Fibrinogen C-terminal domain-like"/>
    <property type="match status" value="1"/>
</dbReference>
<sequence>MFTFSPQSVKEMLPKDCGSATACTQRSGIYKIQIDKYSFEPFYVECDAETEGGDWLLIQRRHDGSVDFFRNWEEYENGFGDVDGEFFIGLKKLYALTNYNGPQELLIIMEDANSTAAYAKYDTFAIGNDTEMYKLKKLGKFTGSAGDSLKGHLGMKFTTKDRDNDTHATLNCAAHFTGAWWYTACHSSNLNGKYGDNTYGKGINWKSYRGHNASLKYTKMMIRRRRTSS</sequence>
<protein>
    <recommendedName>
        <fullName evidence="3">Fibrinogen C-terminal domain-containing protein</fullName>
    </recommendedName>
</protein>
<dbReference type="OrthoDB" id="6145874at2759"/>
<dbReference type="Pfam" id="PF00147">
    <property type="entry name" value="Fibrinogen_C"/>
    <property type="match status" value="1"/>
</dbReference>
<dbReference type="PROSITE" id="PS00514">
    <property type="entry name" value="FIBRINOGEN_C_1"/>
    <property type="match status" value="1"/>
</dbReference>
<gene>
    <name evidence="4" type="ORF">FF38_02241</name>
</gene>
<dbReference type="InterPro" id="IPR014716">
    <property type="entry name" value="Fibrinogen_a/b/g_C_1"/>
</dbReference>
<proteinExistence type="predicted"/>
<accession>A0A0L0C509</accession>
<dbReference type="CDD" id="cd00087">
    <property type="entry name" value="FReD"/>
    <property type="match status" value="1"/>
</dbReference>
<organism evidence="4 5">
    <name type="scientific">Lucilia cuprina</name>
    <name type="common">Green bottle fly</name>
    <name type="synonym">Australian sheep blowfly</name>
    <dbReference type="NCBI Taxonomy" id="7375"/>
    <lineage>
        <taxon>Eukaryota</taxon>
        <taxon>Metazoa</taxon>
        <taxon>Ecdysozoa</taxon>
        <taxon>Arthropoda</taxon>
        <taxon>Hexapoda</taxon>
        <taxon>Insecta</taxon>
        <taxon>Pterygota</taxon>
        <taxon>Neoptera</taxon>
        <taxon>Endopterygota</taxon>
        <taxon>Diptera</taxon>
        <taxon>Brachycera</taxon>
        <taxon>Muscomorpha</taxon>
        <taxon>Oestroidea</taxon>
        <taxon>Calliphoridae</taxon>
        <taxon>Luciliinae</taxon>
        <taxon>Lucilia</taxon>
    </lineage>
</organism>